<feature type="non-terminal residue" evidence="2">
    <location>
        <position position="34"/>
    </location>
</feature>
<keyword evidence="1" id="KW-1133">Transmembrane helix</keyword>
<protein>
    <submittedName>
        <fullName evidence="2">Uncharacterized protein</fullName>
    </submittedName>
</protein>
<feature type="transmembrane region" description="Helical" evidence="1">
    <location>
        <begin position="12"/>
        <end position="30"/>
    </location>
</feature>
<reference evidence="2" key="1">
    <citation type="submission" date="2018-05" db="EMBL/GenBank/DDBJ databases">
        <authorList>
            <person name="Lanie J.A."/>
            <person name="Ng W.-L."/>
            <person name="Kazmierczak K.M."/>
            <person name="Andrzejewski T.M."/>
            <person name="Davidsen T.M."/>
            <person name="Wayne K.J."/>
            <person name="Tettelin H."/>
            <person name="Glass J.I."/>
            <person name="Rusch D."/>
            <person name="Podicherti R."/>
            <person name="Tsui H.-C.T."/>
            <person name="Winkler M.E."/>
        </authorList>
    </citation>
    <scope>NUCLEOTIDE SEQUENCE</scope>
</reference>
<sequence>MTGFSLRTRISFYASILWLFFSFFIATTYSKLSG</sequence>
<dbReference type="AlphaFoldDB" id="A0A382GAM6"/>
<keyword evidence="1" id="KW-0812">Transmembrane</keyword>
<evidence type="ECO:0000256" key="1">
    <source>
        <dbReference type="SAM" id="Phobius"/>
    </source>
</evidence>
<name>A0A382GAM6_9ZZZZ</name>
<proteinExistence type="predicted"/>
<accession>A0A382GAM6</accession>
<dbReference type="EMBL" id="UINC01054225">
    <property type="protein sequence ID" value="SVB71674.1"/>
    <property type="molecule type" value="Genomic_DNA"/>
</dbReference>
<evidence type="ECO:0000313" key="2">
    <source>
        <dbReference type="EMBL" id="SVB71674.1"/>
    </source>
</evidence>
<gene>
    <name evidence="2" type="ORF">METZ01_LOCUS224528</name>
</gene>
<keyword evidence="1" id="KW-0472">Membrane</keyword>
<organism evidence="2">
    <name type="scientific">marine metagenome</name>
    <dbReference type="NCBI Taxonomy" id="408172"/>
    <lineage>
        <taxon>unclassified sequences</taxon>
        <taxon>metagenomes</taxon>
        <taxon>ecological metagenomes</taxon>
    </lineage>
</organism>